<dbReference type="InterPro" id="IPR020846">
    <property type="entry name" value="MFS_dom"/>
</dbReference>
<dbReference type="Proteomes" id="UP001071230">
    <property type="component" value="Unassembled WGS sequence"/>
</dbReference>
<feature type="transmembrane region" description="Helical" evidence="7">
    <location>
        <begin position="66"/>
        <end position="85"/>
    </location>
</feature>
<feature type="transmembrane region" description="Helical" evidence="7">
    <location>
        <begin position="32"/>
        <end position="54"/>
    </location>
</feature>
<keyword evidence="6 7" id="KW-0472">Membrane</keyword>
<feature type="transmembrane region" description="Helical" evidence="7">
    <location>
        <begin position="381"/>
        <end position="404"/>
    </location>
</feature>
<evidence type="ECO:0000256" key="1">
    <source>
        <dbReference type="ARBA" id="ARBA00004651"/>
    </source>
</evidence>
<dbReference type="PANTHER" id="PTHR23501:SF191">
    <property type="entry name" value="VACUOLAR BASIC AMINO ACID TRANSPORTER 4"/>
    <property type="match status" value="1"/>
</dbReference>
<evidence type="ECO:0000256" key="5">
    <source>
        <dbReference type="ARBA" id="ARBA00022989"/>
    </source>
</evidence>
<keyword evidence="2" id="KW-0813">Transport</keyword>
<accession>A0A8S0VX62</accession>
<feature type="transmembrane region" description="Helical" evidence="7">
    <location>
        <begin position="344"/>
        <end position="369"/>
    </location>
</feature>
<feature type="transmembrane region" description="Helical" evidence="7">
    <location>
        <begin position="91"/>
        <end position="115"/>
    </location>
</feature>
<evidence type="ECO:0000256" key="7">
    <source>
        <dbReference type="SAM" id="Phobius"/>
    </source>
</evidence>
<dbReference type="GO" id="GO:0005886">
    <property type="term" value="C:plasma membrane"/>
    <property type="evidence" value="ECO:0007669"/>
    <property type="project" value="UniProtKB-SubCell"/>
</dbReference>
<dbReference type="EMBL" id="CDGJ01000037">
    <property type="protein sequence ID" value="CEJ07110.1"/>
    <property type="molecule type" value="Genomic_DNA"/>
</dbReference>
<keyword evidence="3" id="KW-1003">Cell membrane</keyword>
<dbReference type="PANTHER" id="PTHR23501">
    <property type="entry name" value="MAJOR FACILITATOR SUPERFAMILY"/>
    <property type="match status" value="1"/>
</dbReference>
<comment type="subcellular location">
    <subcellularLocation>
        <location evidence="1">Cell membrane</location>
        <topology evidence="1">Multi-pass membrane protein</topology>
    </subcellularLocation>
</comment>
<keyword evidence="5 7" id="KW-1133">Transmembrane helix</keyword>
<evidence type="ECO:0000313" key="9">
    <source>
        <dbReference type="EMBL" id="CAA7601623.1"/>
    </source>
</evidence>
<feature type="domain" description="Major facilitator superfamily (MFS) profile" evidence="8">
    <location>
        <begin position="1"/>
        <end position="482"/>
    </location>
</feature>
<keyword evidence="11" id="KW-1185">Reference proteome</keyword>
<dbReference type="Pfam" id="PF07690">
    <property type="entry name" value="MFS_1"/>
    <property type="match status" value="1"/>
</dbReference>
<evidence type="ECO:0000313" key="10">
    <source>
        <dbReference type="EMBL" id="CEJ07110.1"/>
    </source>
</evidence>
<dbReference type="SUPFAM" id="SSF103473">
    <property type="entry name" value="MFS general substrate transporter"/>
    <property type="match status" value="1"/>
</dbReference>
<reference evidence="10" key="1">
    <citation type="submission" date="2014-11" db="EMBL/GenBank/DDBJ databases">
        <authorList>
            <person name="Hornung B.V."/>
        </authorList>
    </citation>
    <scope>NUCLEOTIDE SEQUENCE</scope>
    <source>
        <strain evidence="10">INE</strain>
    </source>
</reference>
<dbReference type="PROSITE" id="PS50850">
    <property type="entry name" value="MFS"/>
    <property type="match status" value="1"/>
</dbReference>
<gene>
    <name evidence="10" type="ORF">DEACI_1568</name>
    <name evidence="9" type="ORF">DEACI_2290</name>
</gene>
<feature type="transmembrane region" description="Helical" evidence="7">
    <location>
        <begin position="187"/>
        <end position="207"/>
    </location>
</feature>
<dbReference type="AlphaFoldDB" id="A0A8S0VX62"/>
<proteinExistence type="predicted"/>
<dbReference type="FunFam" id="1.20.1720.10:FF:000004">
    <property type="entry name" value="EmrB/QacA family drug resistance transporter"/>
    <property type="match status" value="1"/>
</dbReference>
<feature type="transmembrane region" description="Helical" evidence="7">
    <location>
        <begin position="320"/>
        <end position="338"/>
    </location>
</feature>
<name>A0A8S0VX62_9FIRM</name>
<dbReference type="Gene3D" id="1.20.1720.10">
    <property type="entry name" value="Multidrug resistance protein D"/>
    <property type="match status" value="1"/>
</dbReference>
<reference evidence="9" key="2">
    <citation type="submission" date="2020-01" db="EMBL/GenBank/DDBJ databases">
        <authorList>
            <person name="Hornung B."/>
        </authorList>
    </citation>
    <scope>NUCLEOTIDE SEQUENCE</scope>
    <source>
        <strain evidence="9">PacBioINE</strain>
    </source>
</reference>
<evidence type="ECO:0000256" key="3">
    <source>
        <dbReference type="ARBA" id="ARBA00022475"/>
    </source>
</evidence>
<sequence>MLVSVMLAMFMAAVEGTIVATAMPSIVGDLGGFTLFSWVFSAFLLAQTVTIPIYGKLADLYGRKPVFVLGVVVFLAGSTLCGLATSMNQLIFYRLIQGVGAGAVQPIATTIVGDIYNLEERAQVQGYLSGVWGFASIIGPAVGGLFVQYARWSWVFWINIPVGLLSALGIILFFRETVTQRAHKVDYLGSGLIFVAISALMVVLIQAGTVWPWGSAPVLGLLAVFAAGSLLFVVREKRATEPVMPLEIWHDRLITVANLASLTTGIVLVGIDTFLPTFVQGVMNKTPIVAGFALAVMSIGWTLSATVAGRMILRLGYRRTALGGGLWLVIGSVFFVTLQPSRGWFWAAGGSFLVGVGMGLARTVFIVAVQSSVAWEMRGAATAANMFTGILGNTVGAALLGGVLNNRMTAYLRHIPAGQGAPLNLDVVNALLDPQKRQSLSAEMLRVLQRGLTISLHTVYWGVMVLSFASLFLIYFLPRRTKEESQ</sequence>
<protein>
    <submittedName>
        <fullName evidence="10">Multidrug resistance protein 3</fullName>
    </submittedName>
    <submittedName>
        <fullName evidence="9">Tetracycline resistance protein TetB signature</fullName>
    </submittedName>
</protein>
<dbReference type="EMBL" id="LR746496">
    <property type="protein sequence ID" value="CAA7601623.1"/>
    <property type="molecule type" value="Genomic_DNA"/>
</dbReference>
<dbReference type="GO" id="GO:0022857">
    <property type="term" value="F:transmembrane transporter activity"/>
    <property type="evidence" value="ECO:0007669"/>
    <property type="project" value="InterPro"/>
</dbReference>
<dbReference type="KEGG" id="aacx:DEACI_2290"/>
<dbReference type="InterPro" id="IPR036259">
    <property type="entry name" value="MFS_trans_sf"/>
</dbReference>
<dbReference type="InterPro" id="IPR011701">
    <property type="entry name" value="MFS"/>
</dbReference>
<evidence type="ECO:0000256" key="4">
    <source>
        <dbReference type="ARBA" id="ARBA00022692"/>
    </source>
</evidence>
<organism evidence="9">
    <name type="scientific">Acididesulfobacillus acetoxydans</name>
    <dbReference type="NCBI Taxonomy" id="1561005"/>
    <lineage>
        <taxon>Bacteria</taxon>
        <taxon>Bacillati</taxon>
        <taxon>Bacillota</taxon>
        <taxon>Clostridia</taxon>
        <taxon>Eubacteriales</taxon>
        <taxon>Peptococcaceae</taxon>
        <taxon>Acididesulfobacillus</taxon>
    </lineage>
</organism>
<feature type="transmembrane region" description="Helical" evidence="7">
    <location>
        <begin position="253"/>
        <end position="275"/>
    </location>
</feature>
<feature type="transmembrane region" description="Helical" evidence="7">
    <location>
        <begin position="154"/>
        <end position="175"/>
    </location>
</feature>
<feature type="transmembrane region" description="Helical" evidence="7">
    <location>
        <begin position="287"/>
        <end position="308"/>
    </location>
</feature>
<feature type="transmembrane region" description="Helical" evidence="7">
    <location>
        <begin position="213"/>
        <end position="233"/>
    </location>
</feature>
<dbReference type="PRINTS" id="PR01036">
    <property type="entry name" value="TCRTETB"/>
</dbReference>
<dbReference type="Gene3D" id="1.20.1250.20">
    <property type="entry name" value="MFS general substrate transporter like domains"/>
    <property type="match status" value="1"/>
</dbReference>
<feature type="transmembrane region" description="Helical" evidence="7">
    <location>
        <begin position="127"/>
        <end position="148"/>
    </location>
</feature>
<feature type="transmembrane region" description="Helical" evidence="7">
    <location>
        <begin position="458"/>
        <end position="477"/>
    </location>
</feature>
<evidence type="ECO:0000313" key="11">
    <source>
        <dbReference type="Proteomes" id="UP001071230"/>
    </source>
</evidence>
<dbReference type="CDD" id="cd17502">
    <property type="entry name" value="MFS_Azr1_MDR_like"/>
    <property type="match status" value="1"/>
</dbReference>
<evidence type="ECO:0000256" key="6">
    <source>
        <dbReference type="ARBA" id="ARBA00023136"/>
    </source>
</evidence>
<keyword evidence="4 7" id="KW-0812">Transmembrane</keyword>
<dbReference type="Proteomes" id="UP000836597">
    <property type="component" value="Chromosome"/>
</dbReference>
<evidence type="ECO:0000259" key="8">
    <source>
        <dbReference type="PROSITE" id="PS50850"/>
    </source>
</evidence>
<evidence type="ECO:0000256" key="2">
    <source>
        <dbReference type="ARBA" id="ARBA00022448"/>
    </source>
</evidence>